<keyword evidence="4" id="KW-0119">Carbohydrate metabolism</keyword>
<keyword evidence="4" id="KW-0964">Secreted</keyword>
<dbReference type="InterPro" id="IPR000254">
    <property type="entry name" value="CBD"/>
</dbReference>
<evidence type="ECO:0000313" key="7">
    <source>
        <dbReference type="Proteomes" id="UP001218218"/>
    </source>
</evidence>
<dbReference type="InterPro" id="IPR035971">
    <property type="entry name" value="CBD_sf"/>
</dbReference>
<feature type="signal peptide" evidence="4">
    <location>
        <begin position="1"/>
        <end position="22"/>
    </location>
</feature>
<evidence type="ECO:0000256" key="3">
    <source>
        <dbReference type="ARBA" id="ARBA00022801"/>
    </source>
</evidence>
<dbReference type="InterPro" id="IPR029058">
    <property type="entry name" value="AB_hydrolase_fold"/>
</dbReference>
<dbReference type="SUPFAM" id="SSF53474">
    <property type="entry name" value="alpha/beta-Hydrolases"/>
    <property type="match status" value="1"/>
</dbReference>
<feature type="domain" description="CBM1" evidence="5">
    <location>
        <begin position="321"/>
        <end position="363"/>
    </location>
</feature>
<comment type="function">
    <text evidence="4">Esterase involved in the hydrolysis of xylan, a major structural heterogeneous polysaccharide found in plant biomass representing the second most abundant polysaccharide in the biosphere, after cellulose.</text>
</comment>
<organism evidence="6 7">
    <name type="scientific">Mycena albidolilacea</name>
    <dbReference type="NCBI Taxonomy" id="1033008"/>
    <lineage>
        <taxon>Eukaryota</taxon>
        <taxon>Fungi</taxon>
        <taxon>Dikarya</taxon>
        <taxon>Basidiomycota</taxon>
        <taxon>Agaricomycotina</taxon>
        <taxon>Agaricomycetes</taxon>
        <taxon>Agaricomycetidae</taxon>
        <taxon>Agaricales</taxon>
        <taxon>Marasmiineae</taxon>
        <taxon>Mycenaceae</taxon>
        <taxon>Mycena</taxon>
    </lineage>
</organism>
<dbReference type="Pfam" id="PF00734">
    <property type="entry name" value="CBM_1"/>
    <property type="match status" value="1"/>
</dbReference>
<dbReference type="Proteomes" id="UP001218218">
    <property type="component" value="Unassembled WGS sequence"/>
</dbReference>
<keyword evidence="2 4" id="KW-0732">Signal</keyword>
<reference evidence="6" key="1">
    <citation type="submission" date="2023-03" db="EMBL/GenBank/DDBJ databases">
        <title>Massive genome expansion in bonnet fungi (Mycena s.s.) driven by repeated elements and novel gene families across ecological guilds.</title>
        <authorList>
            <consortium name="Lawrence Berkeley National Laboratory"/>
            <person name="Harder C.B."/>
            <person name="Miyauchi S."/>
            <person name="Viragh M."/>
            <person name="Kuo A."/>
            <person name="Thoen E."/>
            <person name="Andreopoulos B."/>
            <person name="Lu D."/>
            <person name="Skrede I."/>
            <person name="Drula E."/>
            <person name="Henrissat B."/>
            <person name="Morin E."/>
            <person name="Kohler A."/>
            <person name="Barry K."/>
            <person name="LaButti K."/>
            <person name="Morin E."/>
            <person name="Salamov A."/>
            <person name="Lipzen A."/>
            <person name="Mereny Z."/>
            <person name="Hegedus B."/>
            <person name="Baldrian P."/>
            <person name="Stursova M."/>
            <person name="Weitz H."/>
            <person name="Taylor A."/>
            <person name="Grigoriev I.V."/>
            <person name="Nagy L.G."/>
            <person name="Martin F."/>
            <person name="Kauserud H."/>
        </authorList>
    </citation>
    <scope>NUCLEOTIDE SEQUENCE</scope>
    <source>
        <strain evidence="6">CBHHK002</strain>
    </source>
</reference>
<accession>A0AAD7EAQ3</accession>
<evidence type="ECO:0000259" key="5">
    <source>
        <dbReference type="PROSITE" id="PS51164"/>
    </source>
</evidence>
<keyword evidence="1 4" id="KW-0719">Serine esterase</keyword>
<comment type="subcellular location">
    <subcellularLocation>
        <location evidence="4">Secreted</location>
    </subcellularLocation>
</comment>
<dbReference type="Gene3D" id="3.40.50.1820">
    <property type="entry name" value="alpha/beta hydrolase"/>
    <property type="match status" value="1"/>
</dbReference>
<feature type="chain" id="PRO_5041770906" description="Carboxylic ester hydrolase" evidence="4">
    <location>
        <begin position="23"/>
        <end position="363"/>
    </location>
</feature>
<evidence type="ECO:0000256" key="2">
    <source>
        <dbReference type="ARBA" id="ARBA00022729"/>
    </source>
</evidence>
<dbReference type="InterPro" id="IPR050955">
    <property type="entry name" value="Plant_Biomass_Hydrol_Est"/>
</dbReference>
<name>A0AAD7EAQ3_9AGAR</name>
<dbReference type="GO" id="GO:0005576">
    <property type="term" value="C:extracellular region"/>
    <property type="evidence" value="ECO:0007669"/>
    <property type="project" value="UniProtKB-SubCell"/>
</dbReference>
<dbReference type="GO" id="GO:0052689">
    <property type="term" value="F:carboxylic ester hydrolase activity"/>
    <property type="evidence" value="ECO:0007669"/>
    <property type="project" value="UniProtKB-KW"/>
</dbReference>
<dbReference type="Pfam" id="PF10503">
    <property type="entry name" value="Esterase_PHB"/>
    <property type="match status" value="1"/>
</dbReference>
<dbReference type="SMART" id="SM00236">
    <property type="entry name" value="fCBD"/>
    <property type="match status" value="1"/>
</dbReference>
<evidence type="ECO:0000313" key="6">
    <source>
        <dbReference type="EMBL" id="KAJ7306706.1"/>
    </source>
</evidence>
<dbReference type="InterPro" id="IPR010126">
    <property type="entry name" value="Esterase_phb"/>
</dbReference>
<dbReference type="PANTHER" id="PTHR43037">
    <property type="entry name" value="UNNAMED PRODUCT-RELATED"/>
    <property type="match status" value="1"/>
</dbReference>
<comment type="caution">
    <text evidence="6">The sequence shown here is derived from an EMBL/GenBank/DDBJ whole genome shotgun (WGS) entry which is preliminary data.</text>
</comment>
<keyword evidence="4" id="KW-0624">Polysaccharide degradation</keyword>
<dbReference type="GO" id="GO:0045493">
    <property type="term" value="P:xylan catabolic process"/>
    <property type="evidence" value="ECO:0007669"/>
    <property type="project" value="UniProtKB-UniRule"/>
</dbReference>
<sequence length="363" mass="39127">MAHLDRATVILAFSLWLGLVAGLTSTLQEVTDFGGVNPTKVGMFVYVPANVTANPETVFAIHECNSTAQAYFASTPYAELADTYGFIVVYPNSPNADTCWDITSPATLSHDGGGDSKGIASMVDYVISTYSVDPTRVFVTGTASGGMMTNVLCVVYPNLWRAATAYSGAAAGCFVSTSTEFGSFCLEDGSLMDGTYWGPIARAMYPGYNGTYPAMQIWYGESNAFTDFWTIYSFESLSEWSGIFGYEATESNPEIQQFPGTRGYQKSIYGPLLQGVFAYDEVDPVPIHGDEDMAWFGIGPLIPPPVIPPPPPPPPTPQRQLTLFLVGQCGGIGWTGGTVCVAPYTCVVANPYVSRTSFVWYMD</sequence>
<dbReference type="PROSITE" id="PS51164">
    <property type="entry name" value="CBM1_2"/>
    <property type="match status" value="1"/>
</dbReference>
<keyword evidence="7" id="KW-1185">Reference proteome</keyword>
<comment type="similarity">
    <text evidence="4">Belongs to the carbohydrate esterase 1 (CE1) family.</text>
</comment>
<keyword evidence="3 4" id="KW-0378">Hydrolase</keyword>
<dbReference type="PANTHER" id="PTHR43037:SF5">
    <property type="entry name" value="FERULOYL ESTERASE"/>
    <property type="match status" value="1"/>
</dbReference>
<gene>
    <name evidence="6" type="ORF">DFH08DRAFT_720678</name>
</gene>
<evidence type="ECO:0000256" key="4">
    <source>
        <dbReference type="RuleBase" id="RU367147"/>
    </source>
</evidence>
<proteinExistence type="inferred from homology"/>
<dbReference type="NCBIfam" id="TIGR01840">
    <property type="entry name" value="esterase_phb"/>
    <property type="match status" value="1"/>
</dbReference>
<dbReference type="EMBL" id="JARIHO010000092">
    <property type="protein sequence ID" value="KAJ7306706.1"/>
    <property type="molecule type" value="Genomic_DNA"/>
</dbReference>
<evidence type="ECO:0000256" key="1">
    <source>
        <dbReference type="ARBA" id="ARBA00022487"/>
    </source>
</evidence>
<dbReference type="EC" id="3.1.1.-" evidence="4"/>
<protein>
    <recommendedName>
        <fullName evidence="4">Carboxylic ester hydrolase</fullName>
        <ecNumber evidence="4">3.1.1.-</ecNumber>
    </recommendedName>
</protein>
<dbReference type="GO" id="GO:0030248">
    <property type="term" value="F:cellulose binding"/>
    <property type="evidence" value="ECO:0007669"/>
    <property type="project" value="InterPro"/>
</dbReference>
<dbReference type="AlphaFoldDB" id="A0AAD7EAQ3"/>
<dbReference type="SUPFAM" id="SSF57180">
    <property type="entry name" value="Cellulose-binding domain"/>
    <property type="match status" value="1"/>
</dbReference>